<keyword evidence="1" id="KW-0472">Membrane</keyword>
<feature type="transmembrane region" description="Helical" evidence="1">
    <location>
        <begin position="97"/>
        <end position="119"/>
    </location>
</feature>
<dbReference type="Proteomes" id="UP000009881">
    <property type="component" value="Unassembled WGS sequence"/>
</dbReference>
<proteinExistence type="predicted"/>
<feature type="transmembrane region" description="Helical" evidence="1">
    <location>
        <begin position="33"/>
        <end position="53"/>
    </location>
</feature>
<gene>
    <name evidence="2" type="ORF">C882_0137</name>
</gene>
<keyword evidence="1" id="KW-1133">Transmembrane helix</keyword>
<organism evidence="2 3">
    <name type="scientific">Caenispirillum salinarum AK4</name>
    <dbReference type="NCBI Taxonomy" id="1238182"/>
    <lineage>
        <taxon>Bacteria</taxon>
        <taxon>Pseudomonadati</taxon>
        <taxon>Pseudomonadota</taxon>
        <taxon>Alphaproteobacteria</taxon>
        <taxon>Rhodospirillales</taxon>
        <taxon>Novispirillaceae</taxon>
        <taxon>Caenispirillum</taxon>
    </lineage>
</organism>
<feature type="transmembrane region" description="Helical" evidence="1">
    <location>
        <begin position="131"/>
        <end position="151"/>
    </location>
</feature>
<keyword evidence="1" id="KW-0812">Transmembrane</keyword>
<feature type="transmembrane region" description="Helical" evidence="1">
    <location>
        <begin position="65"/>
        <end position="85"/>
    </location>
</feature>
<dbReference type="STRING" id="1238182.C882_0137"/>
<evidence type="ECO:0000313" key="2">
    <source>
        <dbReference type="EMBL" id="EKV30056.1"/>
    </source>
</evidence>
<dbReference type="AlphaFoldDB" id="K9HNH8"/>
<evidence type="ECO:0000256" key="1">
    <source>
        <dbReference type="SAM" id="Phobius"/>
    </source>
</evidence>
<accession>K9HNH8</accession>
<protein>
    <submittedName>
        <fullName evidence="2">Putative membrane protein</fullName>
    </submittedName>
</protein>
<dbReference type="OrthoDB" id="118399at2"/>
<reference evidence="2 3" key="1">
    <citation type="journal article" date="2013" name="Genome Announc.">
        <title>Draft Genome Sequence of an Alphaproteobacterium, Caenispirillum salinarum AK4(T), Isolated from a Solar Saltern.</title>
        <authorList>
            <person name="Khatri I."/>
            <person name="Singh A."/>
            <person name="Korpole S."/>
            <person name="Pinnaka A.K."/>
            <person name="Subramanian S."/>
        </authorList>
    </citation>
    <scope>NUCLEOTIDE SEQUENCE [LARGE SCALE GENOMIC DNA]</scope>
    <source>
        <strain evidence="2 3">AK4</strain>
    </source>
</reference>
<dbReference type="EMBL" id="ANHY01000010">
    <property type="protein sequence ID" value="EKV30056.1"/>
    <property type="molecule type" value="Genomic_DNA"/>
</dbReference>
<sequence length="154" mass="16002">MLDTVLAALEASGIATHLRFSRWTYPAVNAGHVLGLALLVGAVVPLDLKLLGLWPAVARRDVERLLAPVAAVGLATAIVTGLLLFSVQARDYASLGLFQAKMALVVLGAANALAALALRRRGGGRPGLEKLLAAVSLLCWPTALAAGRFIGYVI</sequence>
<dbReference type="eggNOG" id="ENOG5032YK1">
    <property type="taxonomic scope" value="Bacteria"/>
</dbReference>
<comment type="caution">
    <text evidence="2">The sequence shown here is derived from an EMBL/GenBank/DDBJ whole genome shotgun (WGS) entry which is preliminary data.</text>
</comment>
<evidence type="ECO:0000313" key="3">
    <source>
        <dbReference type="Proteomes" id="UP000009881"/>
    </source>
</evidence>
<dbReference type="RefSeq" id="WP_009540797.1">
    <property type="nucleotide sequence ID" value="NZ_ANHY01000010.1"/>
</dbReference>
<name>K9HNH8_9PROT</name>
<keyword evidence="3" id="KW-1185">Reference proteome</keyword>